<evidence type="ECO:0000313" key="1">
    <source>
        <dbReference type="EMBL" id="MEB2582302.1"/>
    </source>
</evidence>
<reference evidence="1 2" key="1">
    <citation type="journal article" date="2023" name="Front. Microbiol.">
        <title>Genomic analyses of Burkholderia respiratory isolates indicates two evolutionarily distinct B. anthina clades.</title>
        <authorList>
            <person name="Pham A."/>
            <person name="Volmer J.G."/>
            <person name="Chambers D.C."/>
            <person name="Smith D.J."/>
            <person name="Reid D.W."/>
            <person name="Burr L."/>
            <person name="Wells T.J."/>
        </authorList>
    </citation>
    <scope>NUCLEOTIDE SEQUENCE [LARGE SCALE GENOMIC DNA]</scope>
    <source>
        <strain evidence="1 2">BCCIQ07A</strain>
    </source>
</reference>
<comment type="caution">
    <text evidence="1">The sequence shown here is derived from an EMBL/GenBank/DDBJ whole genome shotgun (WGS) entry which is preliminary data.</text>
</comment>
<accession>A0ABU5WTI2</accession>
<dbReference type="RefSeq" id="WP_275934270.1">
    <property type="nucleotide sequence ID" value="NZ_JAWRKY010000001.1"/>
</dbReference>
<protein>
    <submittedName>
        <fullName evidence="1">Uncharacterized protein</fullName>
    </submittedName>
</protein>
<keyword evidence="2" id="KW-1185">Reference proteome</keyword>
<proteinExistence type="predicted"/>
<dbReference type="Proteomes" id="UP001304467">
    <property type="component" value="Unassembled WGS sequence"/>
</dbReference>
<dbReference type="EMBL" id="JAWRLE010000049">
    <property type="protein sequence ID" value="MEB2582302.1"/>
    <property type="molecule type" value="Genomic_DNA"/>
</dbReference>
<evidence type="ECO:0000313" key="2">
    <source>
        <dbReference type="Proteomes" id="UP001304467"/>
    </source>
</evidence>
<sequence length="102" mass="10787">MTDKNQSLEQHIATLGAHCMSLSLQCGVITAFCKALIHTMGPEDLKFVDTEFRKALEGLLSLGDDAPKFAAHHPAVLAQANALLSELERRIQAGTGAGDAAS</sequence>
<gene>
    <name evidence="1" type="ORF">SB593_25490</name>
</gene>
<name>A0ABU5WTI2_9BURK</name>
<organism evidence="1 2">
    <name type="scientific">Burkholderia anthinoferrum</name>
    <dbReference type="NCBI Taxonomy" id="3090833"/>
    <lineage>
        <taxon>Bacteria</taxon>
        <taxon>Pseudomonadati</taxon>
        <taxon>Pseudomonadota</taxon>
        <taxon>Betaproteobacteria</taxon>
        <taxon>Burkholderiales</taxon>
        <taxon>Burkholderiaceae</taxon>
        <taxon>Burkholderia</taxon>
    </lineage>
</organism>